<dbReference type="InterPro" id="IPR012674">
    <property type="entry name" value="Calycin"/>
</dbReference>
<name>A0A511NCG4_9FLAO</name>
<dbReference type="Proteomes" id="UP000321245">
    <property type="component" value="Unassembled WGS sequence"/>
</dbReference>
<dbReference type="EMBL" id="BJXC01000001">
    <property type="protein sequence ID" value="GEM50297.1"/>
    <property type="molecule type" value="Genomic_DNA"/>
</dbReference>
<dbReference type="RefSeq" id="WP_019973585.1">
    <property type="nucleotide sequence ID" value="NZ_BJXC01000001.1"/>
</dbReference>
<evidence type="ECO:0000313" key="2">
    <source>
        <dbReference type="EMBL" id="GEM50297.1"/>
    </source>
</evidence>
<proteinExistence type="predicted"/>
<dbReference type="Gene3D" id="2.40.128.20">
    <property type="match status" value="1"/>
</dbReference>
<gene>
    <name evidence="2" type="ORF">EB1_00870</name>
</gene>
<organism evidence="2 3">
    <name type="scientific">Empedobacter brevis NBRC 14943 = ATCC 43319</name>
    <dbReference type="NCBI Taxonomy" id="1218108"/>
    <lineage>
        <taxon>Bacteria</taxon>
        <taxon>Pseudomonadati</taxon>
        <taxon>Bacteroidota</taxon>
        <taxon>Flavobacteriia</taxon>
        <taxon>Flavobacteriales</taxon>
        <taxon>Weeksellaceae</taxon>
        <taxon>Empedobacter</taxon>
    </lineage>
</organism>
<dbReference type="AlphaFoldDB" id="A0A511NCG4"/>
<sequence>MKNIIAILTISFLSSCQTSHEKSTTDNKPVSQKTTDDYPLIGQQALLTYPEFKAEVSYLSDSTLHWKTTTSEGKISEGSEKVFYKKLNNHQYFLNWIEQDGLSISQVIDVKEGKVTAFGTFADDKSPRGKRSSITLEGTFDLMK</sequence>
<evidence type="ECO:0000313" key="3">
    <source>
        <dbReference type="Proteomes" id="UP000321245"/>
    </source>
</evidence>
<dbReference type="PROSITE" id="PS51257">
    <property type="entry name" value="PROKAR_LIPOPROTEIN"/>
    <property type="match status" value="1"/>
</dbReference>
<feature type="domain" description="MoaF-like" evidence="1">
    <location>
        <begin position="41"/>
        <end position="125"/>
    </location>
</feature>
<keyword evidence="3" id="KW-1185">Reference proteome</keyword>
<dbReference type="Pfam" id="PF22036">
    <property type="entry name" value="MoaF_like"/>
    <property type="match status" value="1"/>
</dbReference>
<dbReference type="InterPro" id="IPR053892">
    <property type="entry name" value="MoaF-like"/>
</dbReference>
<evidence type="ECO:0000259" key="1">
    <source>
        <dbReference type="Pfam" id="PF22036"/>
    </source>
</evidence>
<accession>A0A511NCG4</accession>
<reference evidence="2 3" key="1">
    <citation type="submission" date="2019-07" db="EMBL/GenBank/DDBJ databases">
        <title>Whole genome shotgun sequence of Empedobacter brevis NBRC 14943.</title>
        <authorList>
            <person name="Hosoyama A."/>
            <person name="Uohara A."/>
            <person name="Ohji S."/>
            <person name="Ichikawa N."/>
        </authorList>
    </citation>
    <scope>NUCLEOTIDE SEQUENCE [LARGE SCALE GENOMIC DNA]</scope>
    <source>
        <strain evidence="2 3">NBRC 14943</strain>
    </source>
</reference>
<protein>
    <recommendedName>
        <fullName evidence="1">MoaF-like domain-containing protein</fullName>
    </recommendedName>
</protein>
<dbReference type="GeneID" id="84648391"/>
<dbReference type="OrthoDB" id="765051at2"/>
<comment type="caution">
    <text evidence="2">The sequence shown here is derived from an EMBL/GenBank/DDBJ whole genome shotgun (WGS) entry which is preliminary data.</text>
</comment>